<accession>A0A226EY70</accession>
<dbReference type="EMBL" id="LNIX01000001">
    <property type="protein sequence ID" value="OXA62140.1"/>
    <property type="molecule type" value="Genomic_DNA"/>
</dbReference>
<evidence type="ECO:0000313" key="3">
    <source>
        <dbReference type="Proteomes" id="UP000198287"/>
    </source>
</evidence>
<feature type="region of interest" description="Disordered" evidence="1">
    <location>
        <begin position="1"/>
        <end position="61"/>
    </location>
</feature>
<name>A0A226EY70_FOLCA</name>
<reference evidence="2 3" key="1">
    <citation type="submission" date="2015-12" db="EMBL/GenBank/DDBJ databases">
        <title>The genome of Folsomia candida.</title>
        <authorList>
            <person name="Faddeeva A."/>
            <person name="Derks M.F."/>
            <person name="Anvar Y."/>
            <person name="Smit S."/>
            <person name="Van Straalen N."/>
            <person name="Roelofs D."/>
        </authorList>
    </citation>
    <scope>NUCLEOTIDE SEQUENCE [LARGE SCALE GENOMIC DNA]</scope>
    <source>
        <strain evidence="2 3">VU population</strain>
        <tissue evidence="2">Whole body</tissue>
    </source>
</reference>
<feature type="compositionally biased region" description="Polar residues" evidence="1">
    <location>
        <begin position="26"/>
        <end position="38"/>
    </location>
</feature>
<gene>
    <name evidence="2" type="ORF">Fcan01_03206</name>
</gene>
<protein>
    <submittedName>
        <fullName evidence="2">Uncharacterized protein</fullName>
    </submittedName>
</protein>
<sequence>MATIVTPEEDTLSPVSEDAPGPPAKLSSSDELSSNKNGSGVVGCGGESNHDVREPEVNGGRDGVALSEEIIRVQVGAVTKKLQNVVVVDDDDDVPANCDLVEENLYLGIARF</sequence>
<proteinExistence type="predicted"/>
<organism evidence="2 3">
    <name type="scientific">Folsomia candida</name>
    <name type="common">Springtail</name>
    <dbReference type="NCBI Taxonomy" id="158441"/>
    <lineage>
        <taxon>Eukaryota</taxon>
        <taxon>Metazoa</taxon>
        <taxon>Ecdysozoa</taxon>
        <taxon>Arthropoda</taxon>
        <taxon>Hexapoda</taxon>
        <taxon>Collembola</taxon>
        <taxon>Entomobryomorpha</taxon>
        <taxon>Isotomoidea</taxon>
        <taxon>Isotomidae</taxon>
        <taxon>Proisotominae</taxon>
        <taxon>Folsomia</taxon>
    </lineage>
</organism>
<dbReference type="AlphaFoldDB" id="A0A226EY70"/>
<dbReference type="OrthoDB" id="2017893at2759"/>
<comment type="caution">
    <text evidence="2">The sequence shown here is derived from an EMBL/GenBank/DDBJ whole genome shotgun (WGS) entry which is preliminary data.</text>
</comment>
<keyword evidence="3" id="KW-1185">Reference proteome</keyword>
<evidence type="ECO:0000256" key="1">
    <source>
        <dbReference type="SAM" id="MobiDB-lite"/>
    </source>
</evidence>
<dbReference type="Proteomes" id="UP000198287">
    <property type="component" value="Unassembled WGS sequence"/>
</dbReference>
<evidence type="ECO:0000313" key="2">
    <source>
        <dbReference type="EMBL" id="OXA62140.1"/>
    </source>
</evidence>